<accession>A0A1H0FJH3</accession>
<evidence type="ECO:0000313" key="2">
    <source>
        <dbReference type="Proteomes" id="UP000199182"/>
    </source>
</evidence>
<sequence>MPFNCNCIPQYRKGDVVVSLANHPPEVVSGMSATIISPQVGALYAVKLPSGELHRWFSGSELQPVNVALNRGLRTGDYARIISTIGHPPTVNEGMLVKVVKVIPQTCFYDLRLENGAYHRWLAEDEITNQT</sequence>
<reference evidence="1 2" key="1">
    <citation type="submission" date="2016-10" db="EMBL/GenBank/DDBJ databases">
        <authorList>
            <person name="de Groot N.N."/>
        </authorList>
    </citation>
    <scope>NUCLEOTIDE SEQUENCE [LARGE SCALE GENOMIC DNA]</scope>
    <source>
        <strain evidence="1 2">CGMCC 1.5012</strain>
    </source>
</reference>
<protein>
    <submittedName>
        <fullName evidence="1">Uncharacterized protein</fullName>
    </submittedName>
</protein>
<dbReference type="Proteomes" id="UP000199182">
    <property type="component" value="Unassembled WGS sequence"/>
</dbReference>
<dbReference type="AlphaFoldDB" id="A0A1H0FJH3"/>
<keyword evidence="2" id="KW-1185">Reference proteome</keyword>
<proteinExistence type="predicted"/>
<gene>
    <name evidence="1" type="ORF">SAMN05192585_1414</name>
</gene>
<organism evidence="1 2">
    <name type="scientific">Acetanaerobacterium elongatum</name>
    <dbReference type="NCBI Taxonomy" id="258515"/>
    <lineage>
        <taxon>Bacteria</taxon>
        <taxon>Bacillati</taxon>
        <taxon>Bacillota</taxon>
        <taxon>Clostridia</taxon>
        <taxon>Eubacteriales</taxon>
        <taxon>Oscillospiraceae</taxon>
        <taxon>Acetanaerobacterium</taxon>
    </lineage>
</organism>
<name>A0A1H0FJH3_9FIRM</name>
<dbReference type="STRING" id="258515.SAMN05192585_1414"/>
<evidence type="ECO:0000313" key="1">
    <source>
        <dbReference type="EMBL" id="SDN94776.1"/>
    </source>
</evidence>
<dbReference type="EMBL" id="FNID01000041">
    <property type="protein sequence ID" value="SDN94776.1"/>
    <property type="molecule type" value="Genomic_DNA"/>
</dbReference>